<keyword evidence="8" id="KW-0902">Two-component regulatory system</keyword>
<dbReference type="RefSeq" id="WP_344987883.1">
    <property type="nucleotide sequence ID" value="NZ_BAABCD010000001.1"/>
</dbReference>
<keyword evidence="3" id="KW-0597">Phosphoprotein</keyword>
<feature type="region of interest" description="Disordered" evidence="9">
    <location>
        <begin position="248"/>
        <end position="269"/>
    </location>
</feature>
<dbReference type="Gene3D" id="1.20.5.1930">
    <property type="match status" value="1"/>
</dbReference>
<feature type="domain" description="Histidine kinase/HSP90-like ATPase" evidence="10">
    <location>
        <begin position="148"/>
        <end position="250"/>
    </location>
</feature>
<keyword evidence="5" id="KW-0547">Nucleotide-binding</keyword>
<organism evidence="12 13">
    <name type="scientific">Dietzia aurantiaca</name>
    <dbReference type="NCBI Taxonomy" id="983873"/>
    <lineage>
        <taxon>Bacteria</taxon>
        <taxon>Bacillati</taxon>
        <taxon>Actinomycetota</taxon>
        <taxon>Actinomycetes</taxon>
        <taxon>Mycobacteriales</taxon>
        <taxon>Dietziaceae</taxon>
        <taxon>Dietzia</taxon>
    </lineage>
</organism>
<dbReference type="Pfam" id="PF02518">
    <property type="entry name" value="HATPase_c"/>
    <property type="match status" value="1"/>
</dbReference>
<evidence type="ECO:0000256" key="5">
    <source>
        <dbReference type="ARBA" id="ARBA00022741"/>
    </source>
</evidence>
<dbReference type="SUPFAM" id="SSF55874">
    <property type="entry name" value="ATPase domain of HSP90 chaperone/DNA topoisomerase II/histidine kinase"/>
    <property type="match status" value="1"/>
</dbReference>
<dbReference type="InterPro" id="IPR011712">
    <property type="entry name" value="Sig_transdc_His_kin_sub3_dim/P"/>
</dbReference>
<gene>
    <name evidence="12" type="ORF">ACFO7U_00085</name>
</gene>
<evidence type="ECO:0000313" key="12">
    <source>
        <dbReference type="EMBL" id="MFC4753178.1"/>
    </source>
</evidence>
<comment type="caution">
    <text evidence="12">The sequence shown here is derived from an EMBL/GenBank/DDBJ whole genome shotgun (WGS) entry which is preliminary data.</text>
</comment>
<accession>A0ABV9PNY0</accession>
<dbReference type="PANTHER" id="PTHR24421:SF10">
    <property type="entry name" value="NITRATE_NITRITE SENSOR PROTEIN NARQ"/>
    <property type="match status" value="1"/>
</dbReference>
<dbReference type="CDD" id="cd16917">
    <property type="entry name" value="HATPase_UhpB-NarQ-NarX-like"/>
    <property type="match status" value="1"/>
</dbReference>
<evidence type="ECO:0000256" key="6">
    <source>
        <dbReference type="ARBA" id="ARBA00022777"/>
    </source>
</evidence>
<dbReference type="Proteomes" id="UP001595836">
    <property type="component" value="Unassembled WGS sequence"/>
</dbReference>
<evidence type="ECO:0000256" key="7">
    <source>
        <dbReference type="ARBA" id="ARBA00022840"/>
    </source>
</evidence>
<evidence type="ECO:0000259" key="11">
    <source>
        <dbReference type="Pfam" id="PF07730"/>
    </source>
</evidence>
<evidence type="ECO:0000313" key="13">
    <source>
        <dbReference type="Proteomes" id="UP001595836"/>
    </source>
</evidence>
<protein>
    <recommendedName>
        <fullName evidence="2">histidine kinase</fullName>
        <ecNumber evidence="2">2.7.13.3</ecNumber>
    </recommendedName>
</protein>
<name>A0ABV9PNY0_9ACTN</name>
<comment type="catalytic activity">
    <reaction evidence="1">
        <text>ATP + protein L-histidine = ADP + protein N-phospho-L-histidine.</text>
        <dbReference type="EC" id="2.7.13.3"/>
    </reaction>
</comment>
<sequence>MLGEVGARGHRRLAEIEERNRLLIRERAHEAAAAATDERLRIARDMHDVVSHSLSVMIAQADGGRYVASTDPHAAERALGTIASTGRESLVELRRMLGVLRSLEDPVDHRPQPKATDIAELVASVRAAGLPVEYRPPAWLAELPEGQSLAVYRVVQEALTNTLKHAGPDAHSEVAITTVGSDLLVEVIDHDPQAPAGQPGVGTTGDAKDPDGERRGSGLDGMKERVALYSGTVDAGFEGTGFAVRARFPRAGRAAATSRDRSPAEEGRR</sequence>
<evidence type="ECO:0000256" key="8">
    <source>
        <dbReference type="ARBA" id="ARBA00023012"/>
    </source>
</evidence>
<dbReference type="EMBL" id="JBHSHP010000001">
    <property type="protein sequence ID" value="MFC4753178.1"/>
    <property type="molecule type" value="Genomic_DNA"/>
</dbReference>
<evidence type="ECO:0000256" key="9">
    <source>
        <dbReference type="SAM" id="MobiDB-lite"/>
    </source>
</evidence>
<reference evidence="13" key="1">
    <citation type="journal article" date="2019" name="Int. J. Syst. Evol. Microbiol.">
        <title>The Global Catalogue of Microorganisms (GCM) 10K type strain sequencing project: providing services to taxonomists for standard genome sequencing and annotation.</title>
        <authorList>
            <consortium name="The Broad Institute Genomics Platform"/>
            <consortium name="The Broad Institute Genome Sequencing Center for Infectious Disease"/>
            <person name="Wu L."/>
            <person name="Ma J."/>
        </authorList>
    </citation>
    <scope>NUCLEOTIDE SEQUENCE [LARGE SCALE GENOMIC DNA]</scope>
    <source>
        <strain evidence="13">JCM 11882</strain>
    </source>
</reference>
<dbReference type="InterPro" id="IPR036890">
    <property type="entry name" value="HATPase_C_sf"/>
</dbReference>
<dbReference type="InterPro" id="IPR003594">
    <property type="entry name" value="HATPase_dom"/>
</dbReference>
<evidence type="ECO:0000256" key="1">
    <source>
        <dbReference type="ARBA" id="ARBA00000085"/>
    </source>
</evidence>
<evidence type="ECO:0000256" key="3">
    <source>
        <dbReference type="ARBA" id="ARBA00022553"/>
    </source>
</evidence>
<evidence type="ECO:0000256" key="4">
    <source>
        <dbReference type="ARBA" id="ARBA00022679"/>
    </source>
</evidence>
<feature type="compositionally biased region" description="Basic and acidic residues" evidence="9">
    <location>
        <begin position="258"/>
        <end position="269"/>
    </location>
</feature>
<feature type="domain" description="Signal transduction histidine kinase subgroup 3 dimerisation and phosphoacceptor" evidence="11">
    <location>
        <begin position="38"/>
        <end position="102"/>
    </location>
</feature>
<evidence type="ECO:0000256" key="2">
    <source>
        <dbReference type="ARBA" id="ARBA00012438"/>
    </source>
</evidence>
<dbReference type="GO" id="GO:0016301">
    <property type="term" value="F:kinase activity"/>
    <property type="evidence" value="ECO:0007669"/>
    <property type="project" value="UniProtKB-KW"/>
</dbReference>
<dbReference type="InterPro" id="IPR050482">
    <property type="entry name" value="Sensor_HK_TwoCompSys"/>
</dbReference>
<dbReference type="Gene3D" id="3.30.565.10">
    <property type="entry name" value="Histidine kinase-like ATPase, C-terminal domain"/>
    <property type="match status" value="1"/>
</dbReference>
<dbReference type="Pfam" id="PF07730">
    <property type="entry name" value="HisKA_3"/>
    <property type="match status" value="1"/>
</dbReference>
<dbReference type="EC" id="2.7.13.3" evidence="2"/>
<dbReference type="PANTHER" id="PTHR24421">
    <property type="entry name" value="NITRATE/NITRITE SENSOR PROTEIN NARX-RELATED"/>
    <property type="match status" value="1"/>
</dbReference>
<evidence type="ECO:0000259" key="10">
    <source>
        <dbReference type="Pfam" id="PF02518"/>
    </source>
</evidence>
<keyword evidence="13" id="KW-1185">Reference proteome</keyword>
<proteinExistence type="predicted"/>
<keyword evidence="4" id="KW-0808">Transferase</keyword>
<keyword evidence="7" id="KW-0067">ATP-binding</keyword>
<feature type="compositionally biased region" description="Basic and acidic residues" evidence="9">
    <location>
        <begin position="206"/>
        <end position="223"/>
    </location>
</feature>
<keyword evidence="6 12" id="KW-0418">Kinase</keyword>
<feature type="region of interest" description="Disordered" evidence="9">
    <location>
        <begin position="191"/>
        <end position="223"/>
    </location>
</feature>